<feature type="compositionally biased region" description="Basic and acidic residues" evidence="5">
    <location>
        <begin position="209"/>
        <end position="222"/>
    </location>
</feature>
<feature type="compositionally biased region" description="Basic and acidic residues" evidence="5">
    <location>
        <begin position="424"/>
        <end position="448"/>
    </location>
</feature>
<dbReference type="GO" id="GO:0048167">
    <property type="term" value="P:regulation of synaptic plasticity"/>
    <property type="evidence" value="ECO:0007669"/>
    <property type="project" value="TreeGrafter"/>
</dbReference>
<feature type="compositionally biased region" description="Basic and acidic residues" evidence="5">
    <location>
        <begin position="980"/>
        <end position="1011"/>
    </location>
</feature>
<dbReference type="SMART" id="SM00228">
    <property type="entry name" value="PDZ"/>
    <property type="match status" value="1"/>
</dbReference>
<dbReference type="InterPro" id="IPR001565">
    <property type="entry name" value="Synaptotagmin"/>
</dbReference>
<proteinExistence type="predicted"/>
<feature type="compositionally biased region" description="Polar residues" evidence="5">
    <location>
        <begin position="272"/>
        <end position="294"/>
    </location>
</feature>
<dbReference type="SUPFAM" id="SSF49562">
    <property type="entry name" value="C2 domain (Calcium/lipid-binding domain, CaLB)"/>
    <property type="match status" value="1"/>
</dbReference>
<feature type="region of interest" description="Disordered" evidence="5">
    <location>
        <begin position="1591"/>
        <end position="1659"/>
    </location>
</feature>
<feature type="compositionally biased region" description="Polar residues" evidence="5">
    <location>
        <begin position="1959"/>
        <end position="1969"/>
    </location>
</feature>
<dbReference type="PROSITE" id="PS50916">
    <property type="entry name" value="RABBD"/>
    <property type="match status" value="1"/>
</dbReference>
<dbReference type="GO" id="GO:0048788">
    <property type="term" value="C:cytoskeleton of presynaptic active zone"/>
    <property type="evidence" value="ECO:0007669"/>
    <property type="project" value="TreeGrafter"/>
</dbReference>
<evidence type="ECO:0000259" key="6">
    <source>
        <dbReference type="PROSITE" id="PS50004"/>
    </source>
</evidence>
<feature type="region of interest" description="Disordered" evidence="5">
    <location>
        <begin position="1956"/>
        <end position="1998"/>
    </location>
</feature>
<dbReference type="PROSITE" id="PS50106">
    <property type="entry name" value="PDZ"/>
    <property type="match status" value="1"/>
</dbReference>
<feature type="compositionally biased region" description="Low complexity" evidence="5">
    <location>
        <begin position="603"/>
        <end position="619"/>
    </location>
</feature>
<evidence type="ECO:0000256" key="2">
    <source>
        <dbReference type="ARBA" id="ARBA00023018"/>
    </source>
</evidence>
<feature type="region of interest" description="Disordered" evidence="5">
    <location>
        <begin position="1153"/>
        <end position="1214"/>
    </location>
</feature>
<evidence type="ECO:0000259" key="7">
    <source>
        <dbReference type="PROSITE" id="PS50106"/>
    </source>
</evidence>
<dbReference type="SUPFAM" id="SSF50156">
    <property type="entry name" value="PDZ domain-like"/>
    <property type="match status" value="1"/>
</dbReference>
<dbReference type="InterPro" id="IPR013083">
    <property type="entry name" value="Znf_RING/FYVE/PHD"/>
</dbReference>
<dbReference type="EMBL" id="CACVKT020005423">
    <property type="protein sequence ID" value="CAC5394964.1"/>
    <property type="molecule type" value="Genomic_DNA"/>
</dbReference>
<sequence length="2323" mass="260673">MGNETSSIPSDVTTPTSDIQESVVSFGSKRRASVSSTRLPSPVEPPEPDLSNLTEEEISQIRSVIGRAKEMQKAEEKRIRLLEEDYLTTAMTVEELTIAAEPEALDIMLCPVCLRNELKLDDKNPRKWQHVCVDCQNMTCSECGKFESSLNTKLQEWVCTVCQKRRMLVLSTGLWHPGVEVSDTVPLEREIQSRLEMFTNSRPPLERSISADRVEVSPTEHHRGFRKLKRQISLPDPIVSHANPGKHLGSIAESGKSHQGSQENIPRKDTKSSAQPSLDSPDSCDVQSTSSGTSRIKGVLRTMAGSCGMKQKTQSDSELSDITSDVDMEDVSMQYYQGDGVDTDDVSDDYSMMSIGSSDDSRLYRKHRPLSLNLNQSQSATSSDDDTSDSALSTDTENRLAPFASLDEARVALAASAFAEEMRDFKGESSEESWNHTEKSDSEVHSDNNKCSPHAPRSPSWREGLDSPPFSPRRRDSYPGKKRNKLLLLLDKFANFEQQNKTLTQLKQNEYFGSGYSADSGSNSPEDQLITDSSDDEFIFARRGDEIIFSNHREKIGIPQSAAVMDLASFAASIANDTANLTQMTISPTNLDAYSMGDNYRLSPDSQDSNGSSSPVSPGIYDNPVIPEEPIELADPASKPIDYQGSRRQKARPPSTDWSPVIDLSPILDVSPSVEEAEQVDMLEKQEEERRRRESQEEDEDETTDKQYFKPINEQDDSLAYYGLKRYERVEDICKLVQNNNVLNDDQLEPCVKENVDEGAKKKEGISEIPFSCVSRTDSTVQHGSVLTSSPSVSCVLVDSKMSSENKDPYRKVYIQPTQNMSTDLPIKQNVSHISTDLPIKQNVSPTPKQRRKLPEPTPEMVSESRKKKPLPPLPVDAIKAKTSPKRVVDTKTLTESKVIDTVSVTKAVGVHSRVTKSSSLDEAPNKPVKVSTVVENTDHKQPVDVRKMVEKRSSSLESHKFNPNISAVDDVIEPLKPTSKLDLHKSDNTRRMKHTTKSDDKINKISDRSSENSLQRQESEERRLKTKHLKAKPNPLLIQHIEAEECNVSPQYKVLDSPPSPESRSSLKRDYSDSTSVSPSSSPDRDLYMYPSPVTPPDSDSSPPKPHSPSSPGTDFDDDNFIINKITPTSVKDWHKDVSHTKVKDKVKTFEQISATEQKKGRRKLPPIPLTEEIPSRTKGQNNVHKKQHLKQDHKRKPRGYATPSSTSDESMNEDDIEVAMFTRHRKNMNNLDKPTLDKWNGNYLPSEVSYSDKNIKELYNEDIKANIPAIACAGEKVTNVERNIDQYLKDKDETDAIIDSMINIYGAPITQAMKSLKKRLQDELRRVTEGRRTRIEELEEIRALQMQIGELKLSREYAKLQAKRTLSPKTSKQPTNQNGKKRVPTSPQVAPRKSRHKRQSSDPMISKFSPIKEDKDIEGDMQIKGKDHKETSLFRLVADDSSLSGLSDTDSTRSEPIMDVRHQKIPIHTKMFVQPKENTQFQGRSVYSKVLRPDMKPKSHSETHIPERVQNKPALLDLSDDEERKAREQRKLQLQNEIERRKRQLEETSKLQNELFQLTRSGQVMAHSYDDIPKKSTNMYAIMRPIPTGIIKPLDDDDSDEDKDSQQGRWETETSYSSSEYLAHKQERTKRSRGPDISAHSSPYIYQGNVEDKKEVRPGKQKVDFYLRPHHGNDLSMHSSVTLPELHTKQVEYASATGGAFSDTEASPPSDSTPAMPLLDDVKARSRQIIHEIGTGSRPVSAEYNLTSDDLLNGMHRVESDNSVDADEPLMKHKLEGGVTILKQKDRKKQPAPAPRKKYNFGIKRILLTRDPKDKSIKAGNGIGMKIVGGKTVKGTTESGAFVTAIFPGGVADQLHGELKEGDQILEWNGIELSNKTYEDVQRIINTPNVEIELVVKSSAHRAKSIDKTKGGRNAAYDNMEYVADEVYEKCLKSNQGVDPKMLAAQLEGIREGESLAGSQPESQSSSQHDEYVTPSLSSPSNSSQTSTSSDRNRSKELREIKKEMKDAKANTNAEKGIQHVCGTMGEIQLQLSHDDYDNTLNVHLIQARNLMPKDINGLSDPFVKIYLLPGRCLENKRRSKHISRTLNPQWHQTVMFQDLHREELQNKMLEITVWDYDRFKTNDFLGEVIIDLSVNGVMDNMPHWYLLREHDVTTGVELPKPTILPADIRGASDMKLCASPNLYCNSQGSPKPNRQKLPTSKSEGMGRRRRSLGTLTDTDRLSASDSTDVSSAHSSPLLRHNSNDMPLTAALTTSHPGNVTHCFSGVSHEYEHILEISVFRLSISYGAYKILLSVIELKTISCYTFVFVFWGKNVSGAKVV</sequence>
<dbReference type="GO" id="GO:0044325">
    <property type="term" value="F:transmembrane transporter binding"/>
    <property type="evidence" value="ECO:0007669"/>
    <property type="project" value="TreeGrafter"/>
</dbReference>
<accession>A0A6J8CIX8</accession>
<dbReference type="InterPro" id="IPR039032">
    <property type="entry name" value="Rim-like"/>
</dbReference>
<dbReference type="InterPro" id="IPR011011">
    <property type="entry name" value="Znf_FYVE_PHD"/>
</dbReference>
<keyword evidence="1" id="KW-0677">Repeat</keyword>
<feature type="domain" description="RabBD" evidence="8">
    <location>
        <begin position="47"/>
        <end position="179"/>
    </location>
</feature>
<dbReference type="InterPro" id="IPR000008">
    <property type="entry name" value="C2_dom"/>
</dbReference>
<evidence type="ECO:0000256" key="5">
    <source>
        <dbReference type="SAM" id="MobiDB-lite"/>
    </source>
</evidence>
<feature type="compositionally biased region" description="Polar residues" evidence="5">
    <location>
        <begin position="1"/>
        <end position="25"/>
    </location>
</feature>
<dbReference type="PANTHER" id="PTHR12157:SF25">
    <property type="entry name" value="REGULATING SYNAPTIC MEMBRANE EXOCYTOSIS PROTEIN 3"/>
    <property type="match status" value="1"/>
</dbReference>
<evidence type="ECO:0000256" key="4">
    <source>
        <dbReference type="SAM" id="Coils"/>
    </source>
</evidence>
<feature type="domain" description="C2" evidence="6">
    <location>
        <begin position="2026"/>
        <end position="2148"/>
    </location>
</feature>
<gene>
    <name evidence="9" type="ORF">MCOR_29681</name>
</gene>
<feature type="region of interest" description="Disordered" evidence="5">
    <location>
        <begin position="1"/>
        <end position="52"/>
    </location>
</feature>
<feature type="region of interest" description="Disordered" evidence="5">
    <location>
        <begin position="2186"/>
        <end position="2244"/>
    </location>
</feature>
<dbReference type="InterPro" id="IPR041282">
    <property type="entry name" value="FYVE_2"/>
</dbReference>
<dbReference type="Pfam" id="PF00168">
    <property type="entry name" value="C2"/>
    <property type="match status" value="1"/>
</dbReference>
<dbReference type="InterPro" id="IPR036034">
    <property type="entry name" value="PDZ_sf"/>
</dbReference>
<dbReference type="GO" id="GO:0048791">
    <property type="term" value="P:calcium ion-regulated exocytosis of neurotransmitter"/>
    <property type="evidence" value="ECO:0007669"/>
    <property type="project" value="TreeGrafter"/>
</dbReference>
<comment type="subcellular location">
    <subcellularLocation>
        <location evidence="3">Synapse</location>
    </subcellularLocation>
</comment>
<dbReference type="CDD" id="cd15751">
    <property type="entry name" value="FYVE_BSN_PCLO"/>
    <property type="match status" value="1"/>
</dbReference>
<keyword evidence="4" id="KW-0175">Coiled coil</keyword>
<feature type="region of interest" description="Disordered" evidence="5">
    <location>
        <begin position="338"/>
        <end position="396"/>
    </location>
</feature>
<keyword evidence="2" id="KW-0770">Synapse</keyword>
<dbReference type="CDD" id="cd06714">
    <property type="entry name" value="PDZ_RIM-like"/>
    <property type="match status" value="1"/>
</dbReference>
<dbReference type="GO" id="GO:0031267">
    <property type="term" value="F:small GTPase binding"/>
    <property type="evidence" value="ECO:0007669"/>
    <property type="project" value="InterPro"/>
</dbReference>
<feature type="region of interest" description="Disordered" evidence="5">
    <location>
        <begin position="1364"/>
        <end position="1419"/>
    </location>
</feature>
<dbReference type="PRINTS" id="PR00360">
    <property type="entry name" value="C2DOMAIN"/>
</dbReference>
<dbReference type="InterPro" id="IPR010911">
    <property type="entry name" value="Rab_BD"/>
</dbReference>
<feature type="compositionally biased region" description="Polar residues" evidence="5">
    <location>
        <begin position="2186"/>
        <end position="2205"/>
    </location>
</feature>
<feature type="region of interest" description="Disordered" evidence="5">
    <location>
        <begin position="424"/>
        <end position="479"/>
    </location>
</feature>
<feature type="region of interest" description="Disordered" evidence="5">
    <location>
        <begin position="597"/>
        <end position="706"/>
    </location>
</feature>
<dbReference type="Proteomes" id="UP000507470">
    <property type="component" value="Unassembled WGS sequence"/>
</dbReference>
<dbReference type="CDD" id="cd04031">
    <property type="entry name" value="C2A_RIM1alpha"/>
    <property type="match status" value="1"/>
</dbReference>
<feature type="compositionally biased region" description="Basic residues" evidence="5">
    <location>
        <begin position="1185"/>
        <end position="1200"/>
    </location>
</feature>
<dbReference type="Gene3D" id="3.30.40.10">
    <property type="entry name" value="Zinc/RING finger domain, C3HC4 (zinc finger)"/>
    <property type="match status" value="1"/>
</dbReference>
<feature type="compositionally biased region" description="Low complexity" evidence="5">
    <location>
        <begin position="2226"/>
        <end position="2238"/>
    </location>
</feature>
<feature type="coiled-coil region" evidence="4">
    <location>
        <begin position="1526"/>
        <end position="1556"/>
    </location>
</feature>
<dbReference type="InterPro" id="IPR035892">
    <property type="entry name" value="C2_domain_sf"/>
</dbReference>
<dbReference type="SUPFAM" id="SSF57903">
    <property type="entry name" value="FYVE/PHD zinc finger"/>
    <property type="match status" value="1"/>
</dbReference>
<dbReference type="Gene3D" id="2.60.40.150">
    <property type="entry name" value="C2 domain"/>
    <property type="match status" value="1"/>
</dbReference>
<feature type="compositionally biased region" description="Low complexity" evidence="5">
    <location>
        <begin position="1074"/>
        <end position="1083"/>
    </location>
</feature>
<dbReference type="GO" id="GO:2000300">
    <property type="term" value="P:regulation of synaptic vesicle exocytosis"/>
    <property type="evidence" value="ECO:0007669"/>
    <property type="project" value="TreeGrafter"/>
</dbReference>
<feature type="domain" description="PDZ" evidence="7">
    <location>
        <begin position="1807"/>
        <end position="1902"/>
    </location>
</feature>
<evidence type="ECO:0000256" key="3">
    <source>
        <dbReference type="ARBA" id="ARBA00034103"/>
    </source>
</evidence>
<feature type="region of interest" description="Disordered" evidence="5">
    <location>
        <begin position="1050"/>
        <end position="1122"/>
    </location>
</feature>
<evidence type="ECO:0000313" key="10">
    <source>
        <dbReference type="Proteomes" id="UP000507470"/>
    </source>
</evidence>
<feature type="compositionally biased region" description="Polar residues" evidence="5">
    <location>
        <begin position="1369"/>
        <end position="1380"/>
    </location>
</feature>
<feature type="compositionally biased region" description="Basic and acidic residues" evidence="5">
    <location>
        <begin position="682"/>
        <end position="695"/>
    </location>
</feature>
<feature type="region of interest" description="Disordered" evidence="5">
    <location>
        <begin position="838"/>
        <end position="877"/>
    </location>
</feature>
<dbReference type="Pfam" id="PF00595">
    <property type="entry name" value="PDZ"/>
    <property type="match status" value="1"/>
</dbReference>
<dbReference type="PRINTS" id="PR00399">
    <property type="entry name" value="SYNAPTOTAGMN"/>
</dbReference>
<dbReference type="GO" id="GO:0050806">
    <property type="term" value="P:positive regulation of synaptic transmission"/>
    <property type="evidence" value="ECO:0007669"/>
    <property type="project" value="TreeGrafter"/>
</dbReference>
<feature type="region of interest" description="Disordered" evidence="5">
    <location>
        <begin position="209"/>
        <end position="297"/>
    </location>
</feature>
<dbReference type="PANTHER" id="PTHR12157">
    <property type="entry name" value="REGULATING SYNAPTIC MEMBRANE EXOCYTOSIS PROTEIN"/>
    <property type="match status" value="1"/>
</dbReference>
<evidence type="ECO:0000256" key="1">
    <source>
        <dbReference type="ARBA" id="ARBA00022737"/>
    </source>
</evidence>
<dbReference type="OrthoDB" id="270970at2759"/>
<dbReference type="SMART" id="SM00239">
    <property type="entry name" value="C2"/>
    <property type="match status" value="1"/>
</dbReference>
<organism evidence="9 10">
    <name type="scientific">Mytilus coruscus</name>
    <name type="common">Sea mussel</name>
    <dbReference type="NCBI Taxonomy" id="42192"/>
    <lineage>
        <taxon>Eukaryota</taxon>
        <taxon>Metazoa</taxon>
        <taxon>Spiralia</taxon>
        <taxon>Lophotrochozoa</taxon>
        <taxon>Mollusca</taxon>
        <taxon>Bivalvia</taxon>
        <taxon>Autobranchia</taxon>
        <taxon>Pteriomorphia</taxon>
        <taxon>Mytilida</taxon>
        <taxon>Mytiloidea</taxon>
        <taxon>Mytilidae</taxon>
        <taxon>Mytilinae</taxon>
        <taxon>Mytilus</taxon>
    </lineage>
</organism>
<feature type="compositionally biased region" description="Low complexity" evidence="5">
    <location>
        <begin position="1977"/>
        <end position="1992"/>
    </location>
</feature>
<dbReference type="Pfam" id="PF02318">
    <property type="entry name" value="FYVE_2"/>
    <property type="match status" value="1"/>
</dbReference>
<reference evidence="9 10" key="1">
    <citation type="submission" date="2020-06" db="EMBL/GenBank/DDBJ databases">
        <authorList>
            <person name="Li R."/>
            <person name="Bekaert M."/>
        </authorList>
    </citation>
    <scope>NUCLEOTIDE SEQUENCE [LARGE SCALE GENOMIC DNA]</scope>
    <source>
        <strain evidence="10">wild</strain>
    </source>
</reference>
<keyword evidence="10" id="KW-1185">Reference proteome</keyword>
<evidence type="ECO:0000313" key="9">
    <source>
        <dbReference type="EMBL" id="CAC5394964.1"/>
    </source>
</evidence>
<dbReference type="PROSITE" id="PS50004">
    <property type="entry name" value="C2"/>
    <property type="match status" value="1"/>
</dbReference>
<dbReference type="GO" id="GO:0042391">
    <property type="term" value="P:regulation of membrane potential"/>
    <property type="evidence" value="ECO:0007669"/>
    <property type="project" value="TreeGrafter"/>
</dbReference>
<dbReference type="Gene3D" id="2.30.42.10">
    <property type="match status" value="1"/>
</dbReference>
<protein>
    <submittedName>
        <fullName evidence="9">PCLO</fullName>
    </submittedName>
</protein>
<dbReference type="InterPro" id="IPR001478">
    <property type="entry name" value="PDZ"/>
</dbReference>
<feature type="region of interest" description="Disordered" evidence="5">
    <location>
        <begin position="980"/>
        <end position="1037"/>
    </location>
</feature>
<dbReference type="GO" id="GO:0042734">
    <property type="term" value="C:presynaptic membrane"/>
    <property type="evidence" value="ECO:0007669"/>
    <property type="project" value="TreeGrafter"/>
</dbReference>
<name>A0A6J8CIX8_MYTCO</name>
<evidence type="ECO:0000259" key="8">
    <source>
        <dbReference type="PROSITE" id="PS50916"/>
    </source>
</evidence>
<dbReference type="GO" id="GO:0006886">
    <property type="term" value="P:intracellular protein transport"/>
    <property type="evidence" value="ECO:0007669"/>
    <property type="project" value="InterPro"/>
</dbReference>